<dbReference type="PANTHER" id="PTHR43134">
    <property type="entry name" value="SIGNAL RECOGNITION PARTICLE RECEPTOR SUBUNIT ALPHA"/>
    <property type="match status" value="1"/>
</dbReference>
<evidence type="ECO:0000256" key="8">
    <source>
        <dbReference type="ARBA" id="ARBA00022927"/>
    </source>
</evidence>
<dbReference type="GO" id="GO:0003924">
    <property type="term" value="F:GTPase activity"/>
    <property type="evidence" value="ECO:0007669"/>
    <property type="project" value="UniProtKB-UniRule"/>
</dbReference>
<dbReference type="EMBL" id="DXHX01000169">
    <property type="protein sequence ID" value="HIV75764.1"/>
    <property type="molecule type" value="Genomic_DNA"/>
</dbReference>
<dbReference type="GO" id="GO:0005525">
    <property type="term" value="F:GTP binding"/>
    <property type="evidence" value="ECO:0007669"/>
    <property type="project" value="UniProtKB-UniRule"/>
</dbReference>
<dbReference type="InterPro" id="IPR047040">
    <property type="entry name" value="FlhF__GTPase_dom"/>
</dbReference>
<dbReference type="GO" id="GO:0044781">
    <property type="term" value="P:bacterial-type flagellum organization"/>
    <property type="evidence" value="ECO:0007669"/>
    <property type="project" value="UniProtKB-UniRule"/>
</dbReference>
<evidence type="ECO:0000256" key="12">
    <source>
        <dbReference type="ARBA" id="ARBA00025337"/>
    </source>
</evidence>
<dbReference type="GO" id="GO:0006614">
    <property type="term" value="P:SRP-dependent cotranslational protein targeting to membrane"/>
    <property type="evidence" value="ECO:0007669"/>
    <property type="project" value="UniProtKB-UniRule"/>
</dbReference>
<keyword evidence="16" id="KW-0282">Flagellum</keyword>
<dbReference type="AlphaFoldDB" id="A0A9D1PP04"/>
<keyword evidence="11" id="KW-1006">Bacterial flagellum protein export</keyword>
<dbReference type="SMART" id="SM00962">
    <property type="entry name" value="SRP54"/>
    <property type="match status" value="1"/>
</dbReference>
<feature type="domain" description="SRP54-type proteins GTP-binding" evidence="15">
    <location>
        <begin position="174"/>
        <end position="366"/>
    </location>
</feature>
<comment type="similarity">
    <text evidence="2">Belongs to the GTP-binding SRP family.</text>
</comment>
<protein>
    <recommendedName>
        <fullName evidence="3 13">Flagellar biosynthesis protein FlhF</fullName>
    </recommendedName>
</protein>
<organism evidence="16 17">
    <name type="scientific">Candidatus Pseudogracilibacillus intestinigallinarum</name>
    <dbReference type="NCBI Taxonomy" id="2838742"/>
    <lineage>
        <taxon>Bacteria</taxon>
        <taxon>Bacillati</taxon>
        <taxon>Bacillota</taxon>
        <taxon>Bacilli</taxon>
        <taxon>Bacillales</taxon>
        <taxon>Bacillaceae</taxon>
        <taxon>Pseudogracilibacillus</taxon>
    </lineage>
</organism>
<dbReference type="InterPro" id="IPR000897">
    <property type="entry name" value="SRP54_GTPase_dom"/>
</dbReference>
<dbReference type="PANTHER" id="PTHR43134:SF3">
    <property type="entry name" value="FLAGELLAR BIOSYNTHESIS PROTEIN FLHF"/>
    <property type="match status" value="1"/>
</dbReference>
<dbReference type="GO" id="GO:0005047">
    <property type="term" value="F:signal recognition particle binding"/>
    <property type="evidence" value="ECO:0007669"/>
    <property type="project" value="TreeGrafter"/>
</dbReference>
<dbReference type="InterPro" id="IPR027417">
    <property type="entry name" value="P-loop_NTPase"/>
</dbReference>
<keyword evidence="4" id="KW-0813">Transport</keyword>
<keyword evidence="10" id="KW-0472">Membrane</keyword>
<evidence type="ECO:0000256" key="9">
    <source>
        <dbReference type="ARBA" id="ARBA00023134"/>
    </source>
</evidence>
<gene>
    <name evidence="16" type="primary">flhF</name>
    <name evidence="16" type="ORF">H9895_11875</name>
</gene>
<keyword evidence="5" id="KW-1003">Cell membrane</keyword>
<evidence type="ECO:0000256" key="7">
    <source>
        <dbReference type="ARBA" id="ARBA00022795"/>
    </source>
</evidence>
<evidence type="ECO:0000256" key="2">
    <source>
        <dbReference type="ARBA" id="ARBA00008531"/>
    </source>
</evidence>
<dbReference type="Proteomes" id="UP000823937">
    <property type="component" value="Unassembled WGS sequence"/>
</dbReference>
<dbReference type="Gene3D" id="1.20.120.1380">
    <property type="entry name" value="Flagellar FlhF biosynthesis protein, N domain"/>
    <property type="match status" value="1"/>
</dbReference>
<dbReference type="SMART" id="SM00382">
    <property type="entry name" value="AAA"/>
    <property type="match status" value="1"/>
</dbReference>
<evidence type="ECO:0000256" key="4">
    <source>
        <dbReference type="ARBA" id="ARBA00022448"/>
    </source>
</evidence>
<reference evidence="16" key="2">
    <citation type="submission" date="2021-04" db="EMBL/GenBank/DDBJ databases">
        <authorList>
            <person name="Gilroy R."/>
        </authorList>
    </citation>
    <scope>NUCLEOTIDE SEQUENCE</scope>
    <source>
        <strain evidence="16">CHK169-2315</strain>
    </source>
</reference>
<evidence type="ECO:0000256" key="6">
    <source>
        <dbReference type="ARBA" id="ARBA00022741"/>
    </source>
</evidence>
<keyword evidence="16" id="KW-0966">Cell projection</keyword>
<evidence type="ECO:0000256" key="1">
    <source>
        <dbReference type="ARBA" id="ARBA00004413"/>
    </source>
</evidence>
<dbReference type="SUPFAM" id="SSF52540">
    <property type="entry name" value="P-loop containing nucleoside triphosphate hydrolases"/>
    <property type="match status" value="1"/>
</dbReference>
<dbReference type="GO" id="GO:0015031">
    <property type="term" value="P:protein transport"/>
    <property type="evidence" value="ECO:0007669"/>
    <property type="project" value="UniProtKB-KW"/>
</dbReference>
<dbReference type="NCBIfam" id="TIGR03499">
    <property type="entry name" value="FlhF"/>
    <property type="match status" value="1"/>
</dbReference>
<comment type="function">
    <text evidence="12">Necessary for flagellar biosynthesis. May be involved in translocation of the flagellum.</text>
</comment>
<evidence type="ECO:0000259" key="14">
    <source>
        <dbReference type="SMART" id="SM00382"/>
    </source>
</evidence>
<dbReference type="Gene3D" id="3.40.50.300">
    <property type="entry name" value="P-loop containing nucleotide triphosphate hydrolases"/>
    <property type="match status" value="1"/>
</dbReference>
<dbReference type="FunFam" id="3.40.50.300:FF:000695">
    <property type="entry name" value="Flagellar biosynthesis regulator FlhF"/>
    <property type="match status" value="1"/>
</dbReference>
<dbReference type="GO" id="GO:0005886">
    <property type="term" value="C:plasma membrane"/>
    <property type="evidence" value="ECO:0007669"/>
    <property type="project" value="UniProtKB-SubCell"/>
</dbReference>
<keyword evidence="9" id="KW-0342">GTP-binding</keyword>
<keyword evidence="16" id="KW-0969">Cilium</keyword>
<proteinExistence type="inferred from homology"/>
<evidence type="ECO:0000256" key="3">
    <source>
        <dbReference type="ARBA" id="ARBA00014919"/>
    </source>
</evidence>
<name>A0A9D1PP04_9BACI</name>
<dbReference type="InterPro" id="IPR020006">
    <property type="entry name" value="FlhF"/>
</dbReference>
<evidence type="ECO:0000256" key="5">
    <source>
        <dbReference type="ARBA" id="ARBA00022475"/>
    </source>
</evidence>
<comment type="caution">
    <text evidence="16">The sequence shown here is derived from an EMBL/GenBank/DDBJ whole genome shotgun (WGS) entry which is preliminary data.</text>
</comment>
<evidence type="ECO:0000259" key="15">
    <source>
        <dbReference type="SMART" id="SM00962"/>
    </source>
</evidence>
<evidence type="ECO:0000256" key="11">
    <source>
        <dbReference type="ARBA" id="ARBA00023225"/>
    </source>
</evidence>
<evidence type="ECO:0000313" key="16">
    <source>
        <dbReference type="EMBL" id="HIV75764.1"/>
    </source>
</evidence>
<feature type="domain" description="AAA+ ATPase" evidence="14">
    <location>
        <begin position="173"/>
        <end position="338"/>
    </location>
</feature>
<comment type="subcellular location">
    <subcellularLocation>
        <location evidence="1">Cell membrane</location>
        <topology evidence="1">Peripheral membrane protein</topology>
        <orientation evidence="1">Cytoplasmic side</orientation>
    </subcellularLocation>
</comment>
<keyword evidence="7" id="KW-1005">Bacterial flagellum biogenesis</keyword>
<dbReference type="Pfam" id="PF00448">
    <property type="entry name" value="SRP54"/>
    <property type="match status" value="1"/>
</dbReference>
<dbReference type="InterPro" id="IPR003593">
    <property type="entry name" value="AAA+_ATPase"/>
</dbReference>
<dbReference type="CDD" id="cd17873">
    <property type="entry name" value="FlhF"/>
    <property type="match status" value="1"/>
</dbReference>
<sequence length="371" mass="42864">MKIKKYVAHTLKDAMQKIREELGTDAVILSSKEVKKGGFLGFFEKKQYEVIAAVEKQPIQRIRKEQRREVPKVTADSKQTMEQAHILSELKEMKKLLSSQTFESKTYPPLYQSLFAYLEKQYIERSICEELVAHVLEQTKNIPDLHKGILHKELQLYIADTIQTKIPSSIATDKKIIQFVGPTGVGKTTTLAKIAAMFMMEHQKKIAFITTDTYRIAAIEQLKTYARILNVPIEVAYSMEDYQRALQKFASYDAIFVDTAGRNFRDEKYVQQLKTMLSDHNERVISYLVLSLTAKNEDVMDIFKQFQLFNVKDIIFTKMDETSTYGPIINLLWTENVRLAYMTDGQDVPEDVIIPSVEQISELIVSRDKYE</sequence>
<reference evidence="16" key="1">
    <citation type="journal article" date="2021" name="PeerJ">
        <title>Extensive microbial diversity within the chicken gut microbiome revealed by metagenomics and culture.</title>
        <authorList>
            <person name="Gilroy R."/>
            <person name="Ravi A."/>
            <person name="Getino M."/>
            <person name="Pursley I."/>
            <person name="Horton D.L."/>
            <person name="Alikhan N.F."/>
            <person name="Baker D."/>
            <person name="Gharbi K."/>
            <person name="Hall N."/>
            <person name="Watson M."/>
            <person name="Adriaenssens E.M."/>
            <person name="Foster-Nyarko E."/>
            <person name="Jarju S."/>
            <person name="Secka A."/>
            <person name="Antonio M."/>
            <person name="Oren A."/>
            <person name="Chaudhuri R.R."/>
            <person name="La Ragione R."/>
            <person name="Hildebrand F."/>
            <person name="Pallen M.J."/>
        </authorList>
    </citation>
    <scope>NUCLEOTIDE SEQUENCE</scope>
    <source>
        <strain evidence="16">CHK169-2315</strain>
    </source>
</reference>
<keyword evidence="8" id="KW-0653">Protein transport</keyword>
<accession>A0A9D1PP04</accession>
<keyword evidence="6" id="KW-0547">Nucleotide-binding</keyword>
<evidence type="ECO:0000313" key="17">
    <source>
        <dbReference type="Proteomes" id="UP000823937"/>
    </source>
</evidence>
<evidence type="ECO:0000256" key="13">
    <source>
        <dbReference type="NCBIfam" id="TIGR03499"/>
    </source>
</evidence>
<evidence type="ECO:0000256" key="10">
    <source>
        <dbReference type="ARBA" id="ARBA00023136"/>
    </source>
</evidence>